<name>A0A7W6CK01_9HYPH</name>
<keyword evidence="2" id="KW-1185">Reference proteome</keyword>
<organism evidence="1 2">
    <name type="scientific">Rhizobium metallidurans</name>
    <dbReference type="NCBI Taxonomy" id="1265931"/>
    <lineage>
        <taxon>Bacteria</taxon>
        <taxon>Pseudomonadati</taxon>
        <taxon>Pseudomonadota</taxon>
        <taxon>Alphaproteobacteria</taxon>
        <taxon>Hyphomicrobiales</taxon>
        <taxon>Rhizobiaceae</taxon>
        <taxon>Rhizobium/Agrobacterium group</taxon>
        <taxon>Rhizobium</taxon>
    </lineage>
</organism>
<dbReference type="RefSeq" id="WP_246400052.1">
    <property type="nucleotide sequence ID" value="NZ_JACIDW010000001.1"/>
</dbReference>
<comment type="caution">
    <text evidence="1">The sequence shown here is derived from an EMBL/GenBank/DDBJ whole genome shotgun (WGS) entry which is preliminary data.</text>
</comment>
<evidence type="ECO:0000313" key="2">
    <source>
        <dbReference type="Proteomes" id="UP000582090"/>
    </source>
</evidence>
<sequence length="64" mass="7183">MKELAALARLISYARCAAEDVELVGAMHWLELAVQAVNREILESPNVEMITPYLGTTTDRRNTH</sequence>
<accession>A0A7W6CK01</accession>
<proteinExistence type="predicted"/>
<dbReference type="AlphaFoldDB" id="A0A7W6CK01"/>
<dbReference type="Proteomes" id="UP000582090">
    <property type="component" value="Unassembled WGS sequence"/>
</dbReference>
<dbReference type="EMBL" id="JACIDW010000001">
    <property type="protein sequence ID" value="MBB3962445.1"/>
    <property type="molecule type" value="Genomic_DNA"/>
</dbReference>
<gene>
    <name evidence="1" type="ORF">GGQ67_000063</name>
</gene>
<evidence type="ECO:0000313" key="1">
    <source>
        <dbReference type="EMBL" id="MBB3962445.1"/>
    </source>
</evidence>
<protein>
    <submittedName>
        <fullName evidence="1">Uncharacterized protein</fullName>
    </submittedName>
</protein>
<reference evidence="1 2" key="1">
    <citation type="submission" date="2020-08" db="EMBL/GenBank/DDBJ databases">
        <title>Genomic Encyclopedia of Type Strains, Phase IV (KMG-IV): sequencing the most valuable type-strain genomes for metagenomic binning, comparative biology and taxonomic classification.</title>
        <authorList>
            <person name="Goeker M."/>
        </authorList>
    </citation>
    <scope>NUCLEOTIDE SEQUENCE [LARGE SCALE GENOMIC DNA]</scope>
    <source>
        <strain evidence="1 2">DSM 26575</strain>
    </source>
</reference>